<keyword evidence="4" id="KW-1185">Reference proteome</keyword>
<evidence type="ECO:0000313" key="4">
    <source>
        <dbReference type="Proteomes" id="UP001180020"/>
    </source>
</evidence>
<feature type="domain" description="HTH three-helical bundle" evidence="2">
    <location>
        <begin position="144"/>
        <end position="185"/>
    </location>
</feature>
<comment type="caution">
    <text evidence="3">The sequence shown here is derived from an EMBL/GenBank/DDBJ whole genome shotgun (WGS) entry which is preliminary data.</text>
</comment>
<organism evidence="3 4">
    <name type="scientific">Acorus calamus</name>
    <name type="common">Sweet flag</name>
    <dbReference type="NCBI Taxonomy" id="4465"/>
    <lineage>
        <taxon>Eukaryota</taxon>
        <taxon>Viridiplantae</taxon>
        <taxon>Streptophyta</taxon>
        <taxon>Embryophyta</taxon>
        <taxon>Tracheophyta</taxon>
        <taxon>Spermatophyta</taxon>
        <taxon>Magnoliopsida</taxon>
        <taxon>Liliopsida</taxon>
        <taxon>Acoraceae</taxon>
        <taxon>Acorus</taxon>
    </lineage>
</organism>
<dbReference type="PANTHER" id="PTHR34799">
    <property type="entry name" value="OS07G0656300 PROTEIN"/>
    <property type="match status" value="1"/>
</dbReference>
<dbReference type="Pfam" id="PF25370">
    <property type="entry name" value="HTH_74"/>
    <property type="match status" value="1"/>
</dbReference>
<dbReference type="InterPro" id="IPR057523">
    <property type="entry name" value="HTH_74"/>
</dbReference>
<evidence type="ECO:0000256" key="1">
    <source>
        <dbReference type="SAM" id="MobiDB-lite"/>
    </source>
</evidence>
<dbReference type="Proteomes" id="UP001180020">
    <property type="component" value="Unassembled WGS sequence"/>
</dbReference>
<reference evidence="3" key="2">
    <citation type="submission" date="2023-06" db="EMBL/GenBank/DDBJ databases">
        <authorList>
            <person name="Ma L."/>
            <person name="Liu K.-W."/>
            <person name="Li Z."/>
            <person name="Hsiao Y.-Y."/>
            <person name="Qi Y."/>
            <person name="Fu T."/>
            <person name="Tang G."/>
            <person name="Zhang D."/>
            <person name="Sun W.-H."/>
            <person name="Liu D.-K."/>
            <person name="Li Y."/>
            <person name="Chen G.-Z."/>
            <person name="Liu X.-D."/>
            <person name="Liao X.-Y."/>
            <person name="Jiang Y.-T."/>
            <person name="Yu X."/>
            <person name="Hao Y."/>
            <person name="Huang J."/>
            <person name="Zhao X.-W."/>
            <person name="Ke S."/>
            <person name="Chen Y.-Y."/>
            <person name="Wu W.-L."/>
            <person name="Hsu J.-L."/>
            <person name="Lin Y.-F."/>
            <person name="Huang M.-D."/>
            <person name="Li C.-Y."/>
            <person name="Huang L."/>
            <person name="Wang Z.-W."/>
            <person name="Zhao X."/>
            <person name="Zhong W.-Y."/>
            <person name="Peng D.-H."/>
            <person name="Ahmad S."/>
            <person name="Lan S."/>
            <person name="Zhang J.-S."/>
            <person name="Tsai W.-C."/>
            <person name="Van De Peer Y."/>
            <person name="Liu Z.-J."/>
        </authorList>
    </citation>
    <scope>NUCLEOTIDE SEQUENCE</scope>
    <source>
        <strain evidence="3">CP</strain>
        <tissue evidence="3">Leaves</tissue>
    </source>
</reference>
<name>A0AAV9D3J8_ACOCL</name>
<accession>A0AAV9D3J8</accession>
<feature type="compositionally biased region" description="Low complexity" evidence="1">
    <location>
        <begin position="101"/>
        <end position="115"/>
    </location>
</feature>
<dbReference type="AlphaFoldDB" id="A0AAV9D3J8"/>
<proteinExistence type="predicted"/>
<dbReference type="EMBL" id="JAUJYO010000016">
    <property type="protein sequence ID" value="KAK1294993.1"/>
    <property type="molecule type" value="Genomic_DNA"/>
</dbReference>
<feature type="region of interest" description="Disordered" evidence="1">
    <location>
        <begin position="79"/>
        <end position="138"/>
    </location>
</feature>
<evidence type="ECO:0000259" key="2">
    <source>
        <dbReference type="Pfam" id="PF25370"/>
    </source>
</evidence>
<protein>
    <recommendedName>
        <fullName evidence="2">HTH three-helical bundle domain-containing protein</fullName>
    </recommendedName>
</protein>
<gene>
    <name evidence="3" type="ORF">QJS10_CPA16g01011</name>
</gene>
<reference evidence="3" key="1">
    <citation type="journal article" date="2023" name="Nat. Commun.">
        <title>Diploid and tetraploid genomes of Acorus and the evolution of monocots.</title>
        <authorList>
            <person name="Ma L."/>
            <person name="Liu K.W."/>
            <person name="Li Z."/>
            <person name="Hsiao Y.Y."/>
            <person name="Qi Y."/>
            <person name="Fu T."/>
            <person name="Tang G.D."/>
            <person name="Zhang D."/>
            <person name="Sun W.H."/>
            <person name="Liu D.K."/>
            <person name="Li Y."/>
            <person name="Chen G.Z."/>
            <person name="Liu X.D."/>
            <person name="Liao X.Y."/>
            <person name="Jiang Y.T."/>
            <person name="Yu X."/>
            <person name="Hao Y."/>
            <person name="Huang J."/>
            <person name="Zhao X.W."/>
            <person name="Ke S."/>
            <person name="Chen Y.Y."/>
            <person name="Wu W.L."/>
            <person name="Hsu J.L."/>
            <person name="Lin Y.F."/>
            <person name="Huang M.D."/>
            <person name="Li C.Y."/>
            <person name="Huang L."/>
            <person name="Wang Z.W."/>
            <person name="Zhao X."/>
            <person name="Zhong W.Y."/>
            <person name="Peng D.H."/>
            <person name="Ahmad S."/>
            <person name="Lan S."/>
            <person name="Zhang J.S."/>
            <person name="Tsai W.C."/>
            <person name="Van de Peer Y."/>
            <person name="Liu Z.J."/>
        </authorList>
    </citation>
    <scope>NUCLEOTIDE SEQUENCE</scope>
    <source>
        <strain evidence="3">CP</strain>
    </source>
</reference>
<evidence type="ECO:0000313" key="3">
    <source>
        <dbReference type="EMBL" id="KAK1294993.1"/>
    </source>
</evidence>
<dbReference type="PANTHER" id="PTHR34799:SF2">
    <property type="entry name" value="OS07G0656300 PROTEIN"/>
    <property type="match status" value="1"/>
</dbReference>
<sequence length="209" mass="21934">METTFPSPSETTVAAALLLLSASSPSLSCRDQAISSSSDESIVDGGGANGGGSYPLRVLTLVAAYHSSKLEAAKKTRLTASQKWKKPRTPVFKSPTRTCGSDDASSSTLTCASSTRPRFGGGSDGAVTSRPSGKSVVCRRRNGSTGLLRRAEEVLRFLSLGGSSSEGVIRRVIGNSPDTSKALRMLLKLGEVKRSGAGGWRDPYVYMVK</sequence>